<accession>A0A8H5FFQ4</accession>
<comment type="caution">
    <text evidence="1">The sequence shown here is derived from an EMBL/GenBank/DDBJ whole genome shotgun (WGS) entry which is preliminary data.</text>
</comment>
<organism evidence="1 2">
    <name type="scientific">Ephemerocybe angulata</name>
    <dbReference type="NCBI Taxonomy" id="980116"/>
    <lineage>
        <taxon>Eukaryota</taxon>
        <taxon>Fungi</taxon>
        <taxon>Dikarya</taxon>
        <taxon>Basidiomycota</taxon>
        <taxon>Agaricomycotina</taxon>
        <taxon>Agaricomycetes</taxon>
        <taxon>Agaricomycetidae</taxon>
        <taxon>Agaricales</taxon>
        <taxon>Agaricineae</taxon>
        <taxon>Psathyrellaceae</taxon>
        <taxon>Ephemerocybe</taxon>
    </lineage>
</organism>
<name>A0A8H5FFQ4_9AGAR</name>
<sequence>MTTVDPRRSNGIGLRADAEKMASFNVTDLSSPDNPVRSRFVALFCAAVYSDSPGAASNLIRDCMAICGGDKDLLSKVLQSTWLIGSTPLHWVVSNIQTTKHKSLPPLVEELLDSCGSPLTQVARDSIYAACCQRDDNTLFRLIEKRLSSGSPSFEDIVEITPSRSMSFIIPMFPDRMLMSGVLQTRFIMQGELYTLSFHSKVDGWTAILVFSPRPGDVLKVRRPTWVSLVFKSATDGLSGSCNVASVFQYDSATFPVDFLRARNSQEPLTPPFKAESLFETDHPARARFVALLCAAISSEDDPKIASDLVSNSLKLCGGSTELLSQILQSEWLDDNTPFHWIISNMQIRNSKRLPALLEQLLQVCIRPLSQVARDSIDSACCKRGNDGLFQALERHRLLHDTPASPPTLFEDSTQISASKVSFVIPMFTERMLTSTAIVVRFILRGGLYTLSFYVMDGSWTGVVSWSPKQDTTRPQRIKYNFIHATGLSGFLGSCHATESIPPVKSAVACNVDFLRARNPCIGSNRNLSLNLKITW</sequence>
<dbReference type="Proteomes" id="UP000541558">
    <property type="component" value="Unassembled WGS sequence"/>
</dbReference>
<dbReference type="AlphaFoldDB" id="A0A8H5FFQ4"/>
<dbReference type="EMBL" id="JAACJK010000064">
    <property type="protein sequence ID" value="KAF5335111.1"/>
    <property type="molecule type" value="Genomic_DNA"/>
</dbReference>
<gene>
    <name evidence="1" type="ORF">D9611_010947</name>
</gene>
<protein>
    <submittedName>
        <fullName evidence="1">Uncharacterized protein</fullName>
    </submittedName>
</protein>
<dbReference type="OrthoDB" id="10349432at2759"/>
<proteinExistence type="predicted"/>
<evidence type="ECO:0000313" key="2">
    <source>
        <dbReference type="Proteomes" id="UP000541558"/>
    </source>
</evidence>
<reference evidence="1 2" key="1">
    <citation type="journal article" date="2020" name="ISME J.">
        <title>Uncovering the hidden diversity of litter-decomposition mechanisms in mushroom-forming fungi.</title>
        <authorList>
            <person name="Floudas D."/>
            <person name="Bentzer J."/>
            <person name="Ahren D."/>
            <person name="Johansson T."/>
            <person name="Persson P."/>
            <person name="Tunlid A."/>
        </authorList>
    </citation>
    <scope>NUCLEOTIDE SEQUENCE [LARGE SCALE GENOMIC DNA]</scope>
    <source>
        <strain evidence="1 2">CBS 175.51</strain>
    </source>
</reference>
<keyword evidence="2" id="KW-1185">Reference proteome</keyword>
<evidence type="ECO:0000313" key="1">
    <source>
        <dbReference type="EMBL" id="KAF5335111.1"/>
    </source>
</evidence>